<evidence type="ECO:0000313" key="3">
    <source>
        <dbReference type="Proteomes" id="UP001612812"/>
    </source>
</evidence>
<evidence type="ECO:0000313" key="2">
    <source>
        <dbReference type="EMBL" id="MFI7261580.1"/>
    </source>
</evidence>
<feature type="compositionally biased region" description="Polar residues" evidence="1">
    <location>
        <begin position="128"/>
        <end position="138"/>
    </location>
</feature>
<reference evidence="2 3" key="1">
    <citation type="submission" date="2024-10" db="EMBL/GenBank/DDBJ databases">
        <title>The Natural Products Discovery Center: Release of the First 8490 Sequenced Strains for Exploring Actinobacteria Biosynthetic Diversity.</title>
        <authorList>
            <person name="Kalkreuter E."/>
            <person name="Kautsar S.A."/>
            <person name="Yang D."/>
            <person name="Bader C.D."/>
            <person name="Teijaro C.N."/>
            <person name="Fluegel L."/>
            <person name="Davis C.M."/>
            <person name="Simpson J.R."/>
            <person name="Lauterbach L."/>
            <person name="Steele A.D."/>
            <person name="Gui C."/>
            <person name="Meng S."/>
            <person name="Li G."/>
            <person name="Viehrig K."/>
            <person name="Ye F."/>
            <person name="Su P."/>
            <person name="Kiefer A.F."/>
            <person name="Nichols A."/>
            <person name="Cepeda A.J."/>
            <person name="Yan W."/>
            <person name="Fan B."/>
            <person name="Jiang Y."/>
            <person name="Adhikari A."/>
            <person name="Zheng C.-J."/>
            <person name="Schuster L."/>
            <person name="Cowan T.M."/>
            <person name="Smanski M.J."/>
            <person name="Chevrette M.G."/>
            <person name="De Carvalho L.P.S."/>
            <person name="Shen B."/>
        </authorList>
    </citation>
    <scope>NUCLEOTIDE SEQUENCE [LARGE SCALE GENOMIC DNA]</scope>
    <source>
        <strain evidence="2 3">NPDC049845</strain>
    </source>
</reference>
<dbReference type="EMBL" id="JBITLE010000001">
    <property type="protein sequence ID" value="MFI7261580.1"/>
    <property type="molecule type" value="Genomic_DNA"/>
</dbReference>
<accession>A0ABW7ZFE1</accession>
<comment type="caution">
    <text evidence="2">The sequence shown here is derived from an EMBL/GenBank/DDBJ whole genome shotgun (WGS) entry which is preliminary data.</text>
</comment>
<feature type="region of interest" description="Disordered" evidence="1">
    <location>
        <begin position="76"/>
        <end position="138"/>
    </location>
</feature>
<gene>
    <name evidence="2" type="ORF">ACIBP4_04625</name>
</gene>
<proteinExistence type="predicted"/>
<dbReference type="RefSeq" id="WP_396825693.1">
    <property type="nucleotide sequence ID" value="NZ_JBITLE010000001.1"/>
</dbReference>
<evidence type="ECO:0000256" key="1">
    <source>
        <dbReference type="SAM" id="MobiDB-lite"/>
    </source>
</evidence>
<feature type="compositionally biased region" description="Low complexity" evidence="1">
    <location>
        <begin position="76"/>
        <end position="90"/>
    </location>
</feature>
<keyword evidence="3" id="KW-1185">Reference proteome</keyword>
<dbReference type="Proteomes" id="UP001612812">
    <property type="component" value="Unassembled WGS sequence"/>
</dbReference>
<name>A0ABW7ZFE1_9ACTN</name>
<sequence length="138" mass="15158">MPDDATVDERDFTMPRERLSLLAVIPGDVIDPLLWRLALDVTAAHQPDNHGNCRNLQCAGQRGMCTAARAARRAMNLARPARPAATPSTTRRPHRRATVVASRPLPFRGWFTTSPAEPAADRRLQRSPRPSFSAPTAA</sequence>
<organism evidence="2 3">
    <name type="scientific">Micromonospora maritima</name>
    <dbReference type="NCBI Taxonomy" id="986711"/>
    <lineage>
        <taxon>Bacteria</taxon>
        <taxon>Bacillati</taxon>
        <taxon>Actinomycetota</taxon>
        <taxon>Actinomycetes</taxon>
        <taxon>Micromonosporales</taxon>
        <taxon>Micromonosporaceae</taxon>
        <taxon>Micromonospora</taxon>
    </lineage>
</organism>
<protein>
    <submittedName>
        <fullName evidence="2">Uncharacterized protein</fullName>
    </submittedName>
</protein>